<accession>A0A9N9MJ51</accession>
<feature type="region of interest" description="Disordered" evidence="5">
    <location>
        <begin position="193"/>
        <end position="226"/>
    </location>
</feature>
<evidence type="ECO:0000313" key="7">
    <source>
        <dbReference type="EMBL" id="CAG9761359.1"/>
    </source>
</evidence>
<dbReference type="PROSITE" id="PS00108">
    <property type="entry name" value="PROTEIN_KINASE_ST"/>
    <property type="match status" value="1"/>
</dbReference>
<feature type="binding site" evidence="4">
    <location>
        <position position="76"/>
    </location>
    <ligand>
        <name>ATP</name>
        <dbReference type="ChEBI" id="CHEBI:30616"/>
    </ligand>
</feature>
<dbReference type="EMBL" id="OU892286">
    <property type="protein sequence ID" value="CAG9761359.1"/>
    <property type="molecule type" value="Genomic_DNA"/>
</dbReference>
<evidence type="ECO:0000256" key="5">
    <source>
        <dbReference type="SAM" id="MobiDB-lite"/>
    </source>
</evidence>
<organism evidence="7 8">
    <name type="scientific">Ceutorhynchus assimilis</name>
    <name type="common">cabbage seed weevil</name>
    <dbReference type="NCBI Taxonomy" id="467358"/>
    <lineage>
        <taxon>Eukaryota</taxon>
        <taxon>Metazoa</taxon>
        <taxon>Ecdysozoa</taxon>
        <taxon>Arthropoda</taxon>
        <taxon>Hexapoda</taxon>
        <taxon>Insecta</taxon>
        <taxon>Pterygota</taxon>
        <taxon>Neoptera</taxon>
        <taxon>Endopterygota</taxon>
        <taxon>Coleoptera</taxon>
        <taxon>Polyphaga</taxon>
        <taxon>Cucujiformia</taxon>
        <taxon>Curculionidae</taxon>
        <taxon>Ceutorhynchinae</taxon>
        <taxon>Ceutorhynchus</taxon>
    </lineage>
</organism>
<dbReference type="PANTHER" id="PTHR11909">
    <property type="entry name" value="CASEIN KINASE-RELATED"/>
    <property type="match status" value="1"/>
</dbReference>
<dbReference type="InterPro" id="IPR011009">
    <property type="entry name" value="Kinase-like_dom_sf"/>
</dbReference>
<dbReference type="InterPro" id="IPR050235">
    <property type="entry name" value="CK1_Ser-Thr_kinase"/>
</dbReference>
<evidence type="ECO:0000256" key="3">
    <source>
        <dbReference type="ARBA" id="ARBA00022840"/>
    </source>
</evidence>
<evidence type="ECO:0000313" key="8">
    <source>
        <dbReference type="Proteomes" id="UP001152799"/>
    </source>
</evidence>
<dbReference type="InterPro" id="IPR000719">
    <property type="entry name" value="Prot_kinase_dom"/>
</dbReference>
<protein>
    <recommendedName>
        <fullName evidence="1">non-specific serine/threonine protein kinase</fullName>
        <ecNumber evidence="1">2.7.11.1</ecNumber>
    </recommendedName>
</protein>
<reference evidence="7" key="1">
    <citation type="submission" date="2022-01" db="EMBL/GenBank/DDBJ databases">
        <authorList>
            <person name="King R."/>
        </authorList>
    </citation>
    <scope>NUCLEOTIDE SEQUENCE</scope>
</reference>
<dbReference type="Proteomes" id="UP001152799">
    <property type="component" value="Chromosome 10"/>
</dbReference>
<feature type="compositionally biased region" description="Polar residues" evidence="5">
    <location>
        <begin position="593"/>
        <end position="609"/>
    </location>
</feature>
<dbReference type="Pfam" id="PF00069">
    <property type="entry name" value="Pkinase"/>
    <property type="match status" value="1"/>
</dbReference>
<dbReference type="OrthoDB" id="2687620at2759"/>
<dbReference type="AlphaFoldDB" id="A0A9N9MJ51"/>
<feature type="region of interest" description="Disordered" evidence="5">
    <location>
        <begin position="578"/>
        <end position="615"/>
    </location>
</feature>
<gene>
    <name evidence="7" type="ORF">CEUTPL_LOCUS2064</name>
</gene>
<feature type="domain" description="Protein kinase" evidence="6">
    <location>
        <begin position="43"/>
        <end position="391"/>
    </location>
</feature>
<dbReference type="EC" id="2.7.11.1" evidence="1"/>
<dbReference type="PROSITE" id="PS00107">
    <property type="entry name" value="PROTEIN_KINASE_ATP"/>
    <property type="match status" value="1"/>
</dbReference>
<dbReference type="InterPro" id="IPR008271">
    <property type="entry name" value="Ser/Thr_kinase_AS"/>
</dbReference>
<dbReference type="SMART" id="SM00220">
    <property type="entry name" value="S_TKc"/>
    <property type="match status" value="1"/>
</dbReference>
<dbReference type="InterPro" id="IPR017441">
    <property type="entry name" value="Protein_kinase_ATP_BS"/>
</dbReference>
<feature type="compositionally biased region" description="Basic residues" evidence="5">
    <location>
        <begin position="583"/>
        <end position="592"/>
    </location>
</feature>
<keyword evidence="3 4" id="KW-0067">ATP-binding</keyword>
<feature type="region of interest" description="Disordered" evidence="5">
    <location>
        <begin position="1"/>
        <end position="25"/>
    </location>
</feature>
<dbReference type="Gene3D" id="1.10.510.10">
    <property type="entry name" value="Transferase(Phosphotransferase) domain 1"/>
    <property type="match status" value="2"/>
</dbReference>
<dbReference type="SUPFAM" id="SSF56112">
    <property type="entry name" value="Protein kinase-like (PK-like)"/>
    <property type="match status" value="1"/>
</dbReference>
<evidence type="ECO:0000256" key="2">
    <source>
        <dbReference type="ARBA" id="ARBA00022741"/>
    </source>
</evidence>
<sequence>MPRKASPAPNEPPRKKKCSSSPTSIQGQLKKGEIILDNRGEKWKLGQAIGIGGFGEIYDVVGCDQKVKDNEKYVAKIEKHSNGPLFVEINCYLRMGRLEMIEQWKKDKDLEFLGLPHFVASGSHMLNSEKYRFLIIPKYHRDLEAILKEKQIFNLKTVLVIASRIMDTLEYIHNRGYIHSDIKASNIMLAQDKPAQRKSSRSKTVTQRFPSRTQTKPKLPKPNLRPSAANINYFDDIPGLEEALKEHENGPLKSDVRKPQGDLLYLLDYGLASKYLLSTGEYRDFNCDQRKAHAGTILFCSRDAHKGISSQRSDLESLAYNMIYWLTGTLPWVEDVQEPELVAKKKNRCFTDVKKFLQICFEDFSCPRFMVEMFEYLNQLQLKDTPNYAFFHQLFKKTIKEYGYVDNGKLDFENLEGWGQKQKEPLKGSRKENNRTVYRIPSLLLYSPLRQLSANILFKRPKLRNKIKDKLAMDSMMNWSKILVQDPETIMKQAATRKTSEDDKTFNILEFDLESLNPTPAMREVFNCAAERVDRSPAFVGGDELCSIDNIEGYTSEMMRVHRIMMEQKELELDMAIQENTSNKRRTRKKKINQSPRASSRNCRSNAPTQHGLRKAKVAPFKRTYRLRG</sequence>
<evidence type="ECO:0000259" key="6">
    <source>
        <dbReference type="PROSITE" id="PS50011"/>
    </source>
</evidence>
<evidence type="ECO:0000256" key="4">
    <source>
        <dbReference type="PROSITE-ProRule" id="PRU10141"/>
    </source>
</evidence>
<dbReference type="GO" id="GO:0004674">
    <property type="term" value="F:protein serine/threonine kinase activity"/>
    <property type="evidence" value="ECO:0007669"/>
    <property type="project" value="UniProtKB-EC"/>
</dbReference>
<proteinExistence type="predicted"/>
<feature type="compositionally biased region" description="Polar residues" evidence="5">
    <location>
        <begin position="202"/>
        <end position="216"/>
    </location>
</feature>
<dbReference type="GO" id="GO:0005524">
    <property type="term" value="F:ATP binding"/>
    <property type="evidence" value="ECO:0007669"/>
    <property type="project" value="UniProtKB-UniRule"/>
</dbReference>
<dbReference type="PROSITE" id="PS50011">
    <property type="entry name" value="PROTEIN_KINASE_DOM"/>
    <property type="match status" value="1"/>
</dbReference>
<name>A0A9N9MJ51_9CUCU</name>
<keyword evidence="2 4" id="KW-0547">Nucleotide-binding</keyword>
<keyword evidence="8" id="KW-1185">Reference proteome</keyword>
<evidence type="ECO:0000256" key="1">
    <source>
        <dbReference type="ARBA" id="ARBA00012513"/>
    </source>
</evidence>